<evidence type="ECO:0000313" key="1">
    <source>
        <dbReference type="EMBL" id="KRZ46833.1"/>
    </source>
</evidence>
<gene>
    <name evidence="1" type="ORF">T02_14186</name>
</gene>
<sequence length="44" mass="4842">MNFIMTTFSQTIGSETKASPINALSIQSLPAAKARMVFVPYHLQ</sequence>
<dbReference type="Proteomes" id="UP000054721">
    <property type="component" value="Unassembled WGS sequence"/>
</dbReference>
<name>A0A0V1KI16_9BILA</name>
<keyword evidence="2" id="KW-1185">Reference proteome</keyword>
<evidence type="ECO:0000313" key="2">
    <source>
        <dbReference type="Proteomes" id="UP000054721"/>
    </source>
</evidence>
<organism evidence="1 2">
    <name type="scientific">Trichinella nativa</name>
    <dbReference type="NCBI Taxonomy" id="6335"/>
    <lineage>
        <taxon>Eukaryota</taxon>
        <taxon>Metazoa</taxon>
        <taxon>Ecdysozoa</taxon>
        <taxon>Nematoda</taxon>
        <taxon>Enoplea</taxon>
        <taxon>Dorylaimia</taxon>
        <taxon>Trichinellida</taxon>
        <taxon>Trichinellidae</taxon>
        <taxon>Trichinella</taxon>
    </lineage>
</organism>
<dbReference type="EMBL" id="JYDW01002072">
    <property type="protein sequence ID" value="KRZ46833.1"/>
    <property type="molecule type" value="Genomic_DNA"/>
</dbReference>
<proteinExistence type="predicted"/>
<reference evidence="1 2" key="1">
    <citation type="submission" date="2015-05" db="EMBL/GenBank/DDBJ databases">
        <title>Evolution of Trichinella species and genotypes.</title>
        <authorList>
            <person name="Korhonen P.K."/>
            <person name="Edoardo P."/>
            <person name="Giuseppe L.R."/>
            <person name="Gasser R.B."/>
        </authorList>
    </citation>
    <scope>NUCLEOTIDE SEQUENCE [LARGE SCALE GENOMIC DNA]</scope>
    <source>
        <strain evidence="1">ISS10</strain>
    </source>
</reference>
<comment type="caution">
    <text evidence="1">The sequence shown here is derived from an EMBL/GenBank/DDBJ whole genome shotgun (WGS) entry which is preliminary data.</text>
</comment>
<dbReference type="AlphaFoldDB" id="A0A0V1KI16"/>
<accession>A0A0V1KI16</accession>
<protein>
    <submittedName>
        <fullName evidence="1">Uncharacterized protein</fullName>
    </submittedName>
</protein>